<evidence type="ECO:0000256" key="1">
    <source>
        <dbReference type="SAM" id="MobiDB-lite"/>
    </source>
</evidence>
<name>A0A195CQ03_9HYME</name>
<accession>A0A195CQ03</accession>
<keyword evidence="3" id="KW-1185">Reference proteome</keyword>
<evidence type="ECO:0000313" key="3">
    <source>
        <dbReference type="Proteomes" id="UP000078542"/>
    </source>
</evidence>
<gene>
    <name evidence="2" type="ORF">ALC62_06396</name>
</gene>
<dbReference type="EMBL" id="KQ977440">
    <property type="protein sequence ID" value="KYN02818.1"/>
    <property type="molecule type" value="Genomic_DNA"/>
</dbReference>
<proteinExistence type="predicted"/>
<dbReference type="AlphaFoldDB" id="A0A195CQ03"/>
<sequence length="260" mass="28875">SKSFKSPEQFLPIGVENAKEVLLYFAGIWEIQLSLLSQGSVSPKSKRDNERWKVTSRNHKLGSYQGSKSSHVGRKEKKNNERNLKNGSEVDKEREGINQRAAAVKQSRIKRCLQLQAVNLWVSGGEDGMECTLEGPPLRKLKGGKGLLALSIASKRAGSQRLVHPIRRNIGRAGLIKIFLEPDYTCRAMIRVINLPAPMAFELCYDGAGYAQVSTTFILSGVQKVAAPRKQLPRASSGLEIELYRHLLHFAGRSSTFGFQ</sequence>
<feature type="compositionally biased region" description="Basic and acidic residues" evidence="1">
    <location>
        <begin position="78"/>
        <end position="96"/>
    </location>
</feature>
<feature type="non-terminal residue" evidence="2">
    <location>
        <position position="1"/>
    </location>
</feature>
<evidence type="ECO:0000313" key="2">
    <source>
        <dbReference type="EMBL" id="KYN02818.1"/>
    </source>
</evidence>
<protein>
    <submittedName>
        <fullName evidence="2">Uncharacterized protein</fullName>
    </submittedName>
</protein>
<dbReference type="Proteomes" id="UP000078542">
    <property type="component" value="Unassembled WGS sequence"/>
</dbReference>
<organism evidence="2 3">
    <name type="scientific">Cyphomyrmex costatus</name>
    <dbReference type="NCBI Taxonomy" id="456900"/>
    <lineage>
        <taxon>Eukaryota</taxon>
        <taxon>Metazoa</taxon>
        <taxon>Ecdysozoa</taxon>
        <taxon>Arthropoda</taxon>
        <taxon>Hexapoda</taxon>
        <taxon>Insecta</taxon>
        <taxon>Pterygota</taxon>
        <taxon>Neoptera</taxon>
        <taxon>Endopterygota</taxon>
        <taxon>Hymenoptera</taxon>
        <taxon>Apocrita</taxon>
        <taxon>Aculeata</taxon>
        <taxon>Formicoidea</taxon>
        <taxon>Formicidae</taxon>
        <taxon>Myrmicinae</taxon>
        <taxon>Cyphomyrmex</taxon>
    </lineage>
</organism>
<reference evidence="2 3" key="1">
    <citation type="submission" date="2016-03" db="EMBL/GenBank/DDBJ databases">
        <title>Cyphomyrmex costatus WGS genome.</title>
        <authorList>
            <person name="Nygaard S."/>
            <person name="Hu H."/>
            <person name="Boomsma J."/>
            <person name="Zhang G."/>
        </authorList>
    </citation>
    <scope>NUCLEOTIDE SEQUENCE [LARGE SCALE GENOMIC DNA]</scope>
    <source>
        <strain evidence="2">MS0001</strain>
        <tissue evidence="2">Whole body</tissue>
    </source>
</reference>
<feature type="region of interest" description="Disordered" evidence="1">
    <location>
        <begin position="40"/>
        <end position="96"/>
    </location>
</feature>